<keyword evidence="3" id="KW-0479">Metal-binding</keyword>
<keyword evidence="6" id="KW-0175">Coiled coil</keyword>
<evidence type="ECO:0000256" key="7">
    <source>
        <dbReference type="SAM" id="MobiDB-lite"/>
    </source>
</evidence>
<dbReference type="AlphaFoldDB" id="A0A9N9CBX9"/>
<dbReference type="GO" id="GO:0006284">
    <property type="term" value="P:base-excision repair"/>
    <property type="evidence" value="ECO:0007669"/>
    <property type="project" value="TreeGrafter"/>
</dbReference>
<protein>
    <submittedName>
        <fullName evidence="9">25575_t:CDS:1</fullName>
    </submittedName>
</protein>
<keyword evidence="10" id="KW-1185">Reference proteome</keyword>
<dbReference type="PANTHER" id="PTHR22748:SF6">
    <property type="entry name" value="DNA-(APURINIC OR APYRIMIDINIC SITE) ENDONUCLEASE"/>
    <property type="match status" value="1"/>
</dbReference>
<feature type="compositionally biased region" description="Polar residues" evidence="7">
    <location>
        <begin position="226"/>
        <end position="241"/>
    </location>
</feature>
<feature type="compositionally biased region" description="Basic and acidic residues" evidence="7">
    <location>
        <begin position="12"/>
        <end position="24"/>
    </location>
</feature>
<dbReference type="GO" id="GO:0005634">
    <property type="term" value="C:nucleus"/>
    <property type="evidence" value="ECO:0007669"/>
    <property type="project" value="TreeGrafter"/>
</dbReference>
<dbReference type="Proteomes" id="UP000789405">
    <property type="component" value="Unassembled WGS sequence"/>
</dbReference>
<feature type="non-terminal residue" evidence="9">
    <location>
        <position position="1"/>
    </location>
</feature>
<dbReference type="PANTHER" id="PTHR22748">
    <property type="entry name" value="AP ENDONUCLEASE"/>
    <property type="match status" value="1"/>
</dbReference>
<comment type="caution">
    <text evidence="9">The sequence shown here is derived from an EMBL/GenBank/DDBJ whole genome shotgun (WGS) entry which is preliminary data.</text>
</comment>
<feature type="compositionally biased region" description="Basic and acidic residues" evidence="7">
    <location>
        <begin position="63"/>
        <end position="91"/>
    </location>
</feature>
<keyword evidence="4" id="KW-0378">Hydrolase</keyword>
<dbReference type="InterPro" id="IPR004808">
    <property type="entry name" value="AP_endonuc_1"/>
</dbReference>
<dbReference type="SUPFAM" id="SSF56219">
    <property type="entry name" value="DNase I-like"/>
    <property type="match status" value="1"/>
</dbReference>
<evidence type="ECO:0000313" key="10">
    <source>
        <dbReference type="Proteomes" id="UP000789405"/>
    </source>
</evidence>
<organism evidence="9 10">
    <name type="scientific">Dentiscutata erythropus</name>
    <dbReference type="NCBI Taxonomy" id="1348616"/>
    <lineage>
        <taxon>Eukaryota</taxon>
        <taxon>Fungi</taxon>
        <taxon>Fungi incertae sedis</taxon>
        <taxon>Mucoromycota</taxon>
        <taxon>Glomeromycotina</taxon>
        <taxon>Glomeromycetes</taxon>
        <taxon>Diversisporales</taxon>
        <taxon>Gigasporaceae</taxon>
        <taxon>Dentiscutata</taxon>
    </lineage>
</organism>
<dbReference type="OrthoDB" id="8961218at2759"/>
<feature type="compositionally biased region" description="Polar residues" evidence="7">
    <location>
        <begin position="189"/>
        <end position="199"/>
    </location>
</feature>
<dbReference type="GO" id="GO:0046872">
    <property type="term" value="F:metal ion binding"/>
    <property type="evidence" value="ECO:0007669"/>
    <property type="project" value="UniProtKB-KW"/>
</dbReference>
<accession>A0A9N9CBX9</accession>
<keyword evidence="5" id="KW-0460">Magnesium</keyword>
<comment type="cofactor">
    <cofactor evidence="1">
        <name>Mg(2+)</name>
        <dbReference type="ChEBI" id="CHEBI:18420"/>
    </cofactor>
</comment>
<dbReference type="Gene3D" id="3.60.10.10">
    <property type="entry name" value="Endonuclease/exonuclease/phosphatase"/>
    <property type="match status" value="1"/>
</dbReference>
<evidence type="ECO:0000256" key="4">
    <source>
        <dbReference type="ARBA" id="ARBA00022801"/>
    </source>
</evidence>
<dbReference type="GO" id="GO:0003906">
    <property type="term" value="F:DNA-(apurinic or apyrimidinic site) endonuclease activity"/>
    <property type="evidence" value="ECO:0007669"/>
    <property type="project" value="TreeGrafter"/>
</dbReference>
<evidence type="ECO:0000313" key="9">
    <source>
        <dbReference type="EMBL" id="CAG8594672.1"/>
    </source>
</evidence>
<dbReference type="GO" id="GO:0008081">
    <property type="term" value="F:phosphoric diester hydrolase activity"/>
    <property type="evidence" value="ECO:0007669"/>
    <property type="project" value="TreeGrafter"/>
</dbReference>
<feature type="domain" description="Endonuclease/exonuclease/phosphatase" evidence="8">
    <location>
        <begin position="271"/>
        <end position="486"/>
    </location>
</feature>
<evidence type="ECO:0000256" key="2">
    <source>
        <dbReference type="ARBA" id="ARBA00007092"/>
    </source>
</evidence>
<feature type="coiled-coil region" evidence="6">
    <location>
        <begin position="544"/>
        <end position="571"/>
    </location>
</feature>
<evidence type="ECO:0000256" key="5">
    <source>
        <dbReference type="ARBA" id="ARBA00022842"/>
    </source>
</evidence>
<sequence>VEGVNLKYEITSQHEKKKDTENKGRGAWPQLNRKRKLEEPVFLENPQNMKHKKNKMTIPSAQENKENKEKQTREQENKTAEPPLRWDKQVNKEITTLSDITNTTNIEQSEHIESNPEAKKYTTRERARREWNVHSLGTSVENEGQEDSTPLDDHMTDSESTEIQSELIEVAENGNDMQIDGSSVKPEETTSNADTSVTPQIPIMGPVDELSTTYNDEGPAADSMAVNETTSPNTSPDSISQKMGGRNQPQALAGPPNLSRNMPHNINLKIATLNVKGLNNRGKQTNTITLLKSYKLDIITLQETNINSEKTIEQIKFQWGFPSIWTNKGAILAGKKDIEFTNIVTSMEGRVIEAEFRHKGQEFHITNIYAPPNLPDRTKFFERWESSIKRGSINIITGDFNTNLNPESNRISQSAYQQDPSRKQLLELTKDFIDASEVAGESPFLTYFQNTQMGRSMATCIDYIFIEAEYSHLVKQMSLRHGNSDHMLLECTLRSAKPHESNALWRFDERCLRNDKLAKEVMEELTDKEAPNDWDLCKLRIQSIIRAFKKLKATEGKIAQLNKKLLRLKKNAARQDVSSFMAQKIEEI</sequence>
<proteinExistence type="inferred from homology"/>
<gene>
    <name evidence="9" type="ORF">DERYTH_LOCUS7333</name>
</gene>
<dbReference type="GO" id="GO:0008311">
    <property type="term" value="F:double-stranded DNA 3'-5' DNA exonuclease activity"/>
    <property type="evidence" value="ECO:0007669"/>
    <property type="project" value="TreeGrafter"/>
</dbReference>
<evidence type="ECO:0000259" key="8">
    <source>
        <dbReference type="Pfam" id="PF03372"/>
    </source>
</evidence>
<dbReference type="Pfam" id="PF03372">
    <property type="entry name" value="Exo_endo_phos"/>
    <property type="match status" value="1"/>
</dbReference>
<dbReference type="InterPro" id="IPR005135">
    <property type="entry name" value="Endo/exonuclease/phosphatase"/>
</dbReference>
<name>A0A9N9CBX9_9GLOM</name>
<feature type="region of interest" description="Disordered" evidence="7">
    <location>
        <begin position="1"/>
        <end position="262"/>
    </location>
</feature>
<feature type="compositionally biased region" description="Polar residues" evidence="7">
    <location>
        <begin position="92"/>
        <end position="107"/>
    </location>
</feature>
<evidence type="ECO:0000256" key="1">
    <source>
        <dbReference type="ARBA" id="ARBA00001946"/>
    </source>
</evidence>
<feature type="compositionally biased region" description="Basic and acidic residues" evidence="7">
    <location>
        <begin position="108"/>
        <end position="132"/>
    </location>
</feature>
<dbReference type="InterPro" id="IPR036691">
    <property type="entry name" value="Endo/exonu/phosph_ase_sf"/>
</dbReference>
<evidence type="ECO:0000256" key="6">
    <source>
        <dbReference type="SAM" id="Coils"/>
    </source>
</evidence>
<dbReference type="EMBL" id="CAJVPY010003549">
    <property type="protein sequence ID" value="CAG8594672.1"/>
    <property type="molecule type" value="Genomic_DNA"/>
</dbReference>
<evidence type="ECO:0000256" key="3">
    <source>
        <dbReference type="ARBA" id="ARBA00022723"/>
    </source>
</evidence>
<comment type="similarity">
    <text evidence="2">Belongs to the DNA repair enzymes AP/ExoA family.</text>
</comment>
<reference evidence="9" key="1">
    <citation type="submission" date="2021-06" db="EMBL/GenBank/DDBJ databases">
        <authorList>
            <person name="Kallberg Y."/>
            <person name="Tangrot J."/>
            <person name="Rosling A."/>
        </authorList>
    </citation>
    <scope>NUCLEOTIDE SEQUENCE</scope>
    <source>
        <strain evidence="9">MA453B</strain>
    </source>
</reference>